<dbReference type="EMBL" id="JAUSWB010000001">
    <property type="protein sequence ID" value="MDQ0427253.1"/>
    <property type="molecule type" value="Genomic_DNA"/>
</dbReference>
<evidence type="ECO:0000313" key="2">
    <source>
        <dbReference type="Proteomes" id="UP001241988"/>
    </source>
</evidence>
<dbReference type="Proteomes" id="UP001241988">
    <property type="component" value="Unassembled WGS sequence"/>
</dbReference>
<keyword evidence="2" id="KW-1185">Reference proteome</keyword>
<comment type="caution">
    <text evidence="1">The sequence shown here is derived from an EMBL/GenBank/DDBJ whole genome shotgun (WGS) entry which is preliminary data.</text>
</comment>
<accession>A0ABU0GQA4</accession>
<gene>
    <name evidence="1" type="ORF">QOZ98_000078</name>
</gene>
<sequence length="282" mass="32420">MDWSKEQEEVKLDLSFLPPTLKQLKKFSELLDKEGVSFDEYFGLEWTDSRMAYHQTPLDVLPFMSPGVDGIHIGLLTDFGTVTDLEQAFVVCIFPMEDPENAVQLLARNPKEFINYLNSDKHLLMLYNAPIIESKDRYQLFLQEAEEEFEANSKRNELELKLKNFMDSKEIVDVYDYVKTTVSAERNAQIVLPTLDGVGVANFGKTGGAPDTNSFEITEKITLEEICTYFEQASDDRKLAFIRDAQFTGVIFEDLELKAFLVKELKKIGCDKEAERLKSYDW</sequence>
<proteinExistence type="predicted"/>
<name>A0ABU0GQA4_9BACL</name>
<dbReference type="RefSeq" id="WP_308785578.1">
    <property type="nucleotide sequence ID" value="NZ_JAUSWB010000001.1"/>
</dbReference>
<evidence type="ECO:0000313" key="1">
    <source>
        <dbReference type="EMBL" id="MDQ0427253.1"/>
    </source>
</evidence>
<reference evidence="1 2" key="1">
    <citation type="submission" date="2023-07" db="EMBL/GenBank/DDBJ databases">
        <title>Genomic Encyclopedia of Type Strains, Phase IV (KMG-IV): sequencing the most valuable type-strain genomes for metagenomic binning, comparative biology and taxonomic classification.</title>
        <authorList>
            <person name="Goeker M."/>
        </authorList>
    </citation>
    <scope>NUCLEOTIDE SEQUENCE [LARGE SCALE GENOMIC DNA]</scope>
    <source>
        <strain evidence="1 2">DSM 16419</strain>
    </source>
</reference>
<protein>
    <submittedName>
        <fullName evidence="1">Uncharacterized protein</fullName>
    </submittedName>
</protein>
<organism evidence="1 2">
    <name type="scientific">Planomicrobium stackebrandtii</name>
    <dbReference type="NCBI Taxonomy" id="253160"/>
    <lineage>
        <taxon>Bacteria</taxon>
        <taxon>Bacillati</taxon>
        <taxon>Bacillota</taxon>
        <taxon>Bacilli</taxon>
        <taxon>Bacillales</taxon>
        <taxon>Caryophanaceae</taxon>
        <taxon>Planomicrobium</taxon>
    </lineage>
</organism>